<protein>
    <submittedName>
        <fullName evidence="2">Uncharacterized protein</fullName>
    </submittedName>
</protein>
<accession>A0AAX0U4Z2</accession>
<evidence type="ECO:0000256" key="1">
    <source>
        <dbReference type="SAM" id="MobiDB-lite"/>
    </source>
</evidence>
<proteinExistence type="predicted"/>
<evidence type="ECO:0000313" key="2">
    <source>
        <dbReference type="EMBL" id="PJO63546.1"/>
    </source>
</evidence>
<reference evidence="2 3" key="1">
    <citation type="submission" date="2017-11" db="EMBL/GenBank/DDBJ databases">
        <title>Molecular characterization of Burkholderia pseudomallei and closely related isolates from Vietnam.</title>
        <authorList>
            <person name="Ustinov D.V."/>
            <person name="Antonov A.S."/>
            <person name="Avdusheva E.F."/>
            <person name="Shpak I.M."/>
            <person name="Zakharova I.B."/>
            <person name="Thi L.A."/>
            <person name="Teteryatnikova N."/>
            <person name="Lopasteyskaya Y.A."/>
            <person name="Kuzyutina J.A."/>
            <person name="Ngo T.N."/>
            <person name="Victorov D.V."/>
        </authorList>
    </citation>
    <scope>NUCLEOTIDE SEQUENCE [LARGE SCALE GENOMIC DNA]</scope>
    <source>
        <strain evidence="2 3">V1512</strain>
    </source>
</reference>
<comment type="caution">
    <text evidence="2">The sequence shown here is derived from an EMBL/GenBank/DDBJ whole genome shotgun (WGS) entry which is preliminary data.</text>
</comment>
<gene>
    <name evidence="2" type="ORF">CWD88_25590</name>
</gene>
<evidence type="ECO:0000313" key="3">
    <source>
        <dbReference type="Proteomes" id="UP000231878"/>
    </source>
</evidence>
<dbReference type="AlphaFoldDB" id="A0AAX0U4Z2"/>
<dbReference type="EMBL" id="PHRB01000031">
    <property type="protein sequence ID" value="PJO63546.1"/>
    <property type="molecule type" value="Genomic_DNA"/>
</dbReference>
<feature type="region of interest" description="Disordered" evidence="1">
    <location>
        <begin position="17"/>
        <end position="38"/>
    </location>
</feature>
<dbReference type="Proteomes" id="UP000231878">
    <property type="component" value="Unassembled WGS sequence"/>
</dbReference>
<sequence>MRCAAEWRPQRRRGNAIERTWPRNGGWEKGRRRHARCA</sequence>
<name>A0AAX0U4Z2_BURPE</name>
<organism evidence="2 3">
    <name type="scientific">Burkholderia pseudomallei</name>
    <name type="common">Pseudomonas pseudomallei</name>
    <dbReference type="NCBI Taxonomy" id="28450"/>
    <lineage>
        <taxon>Bacteria</taxon>
        <taxon>Pseudomonadati</taxon>
        <taxon>Pseudomonadota</taxon>
        <taxon>Betaproteobacteria</taxon>
        <taxon>Burkholderiales</taxon>
        <taxon>Burkholderiaceae</taxon>
        <taxon>Burkholderia</taxon>
        <taxon>pseudomallei group</taxon>
    </lineage>
</organism>